<dbReference type="PANTHER" id="PTHR11081">
    <property type="entry name" value="FLAP ENDONUCLEASE FAMILY MEMBER"/>
    <property type="match status" value="1"/>
</dbReference>
<proteinExistence type="predicted"/>
<dbReference type="SUPFAM" id="SSF88723">
    <property type="entry name" value="PIN domain-like"/>
    <property type="match status" value="1"/>
</dbReference>
<evidence type="ECO:0000313" key="5">
    <source>
        <dbReference type="RefSeq" id="XP_028148133.1"/>
    </source>
</evidence>
<organism evidence="5">
    <name type="scientific">Diabrotica virgifera virgifera</name>
    <name type="common">western corn rootworm</name>
    <dbReference type="NCBI Taxonomy" id="50390"/>
    <lineage>
        <taxon>Eukaryota</taxon>
        <taxon>Metazoa</taxon>
        <taxon>Ecdysozoa</taxon>
        <taxon>Arthropoda</taxon>
        <taxon>Hexapoda</taxon>
        <taxon>Insecta</taxon>
        <taxon>Pterygota</taxon>
        <taxon>Neoptera</taxon>
        <taxon>Endopterygota</taxon>
        <taxon>Coleoptera</taxon>
        <taxon>Polyphaga</taxon>
        <taxon>Cucujiformia</taxon>
        <taxon>Chrysomeloidea</taxon>
        <taxon>Chrysomelidae</taxon>
        <taxon>Galerucinae</taxon>
        <taxon>Diabroticina</taxon>
        <taxon>Diabroticites</taxon>
        <taxon>Diabrotica</taxon>
    </lineage>
</organism>
<dbReference type="Gene3D" id="3.40.50.1010">
    <property type="entry name" value="5'-nuclease"/>
    <property type="match status" value="1"/>
</dbReference>
<dbReference type="AlphaFoldDB" id="A0A6P7GS73"/>
<dbReference type="InterPro" id="IPR029060">
    <property type="entry name" value="PIN-like_dom_sf"/>
</dbReference>
<dbReference type="SMART" id="SM00485">
    <property type="entry name" value="XPGN"/>
    <property type="match status" value="1"/>
</dbReference>
<protein>
    <submittedName>
        <fullName evidence="5">Flap endonuclease GEN-like</fullName>
    </submittedName>
</protein>
<gene>
    <name evidence="5" type="primary">LOC114341534</name>
</gene>
<dbReference type="SMART" id="SM00484">
    <property type="entry name" value="XPGI"/>
    <property type="match status" value="1"/>
</dbReference>
<dbReference type="GO" id="GO:0000400">
    <property type="term" value="F:four-way junction DNA binding"/>
    <property type="evidence" value="ECO:0007669"/>
    <property type="project" value="TreeGrafter"/>
</dbReference>
<dbReference type="InterPro" id="IPR006086">
    <property type="entry name" value="XPG-I_dom"/>
</dbReference>
<evidence type="ECO:0000256" key="2">
    <source>
        <dbReference type="SAM" id="MobiDB-lite"/>
    </source>
</evidence>
<feature type="domain" description="XPG N-terminal" evidence="4">
    <location>
        <begin position="1"/>
        <end position="95"/>
    </location>
</feature>
<dbReference type="CDD" id="cd09869">
    <property type="entry name" value="PIN_GEN1"/>
    <property type="match status" value="1"/>
</dbReference>
<evidence type="ECO:0000256" key="1">
    <source>
        <dbReference type="ARBA" id="ARBA00023242"/>
    </source>
</evidence>
<feature type="domain" description="XPG-I" evidence="3">
    <location>
        <begin position="124"/>
        <end position="201"/>
    </location>
</feature>
<reference evidence="5" key="1">
    <citation type="submission" date="2025-08" db="UniProtKB">
        <authorList>
            <consortium name="RefSeq"/>
        </authorList>
    </citation>
    <scope>IDENTIFICATION</scope>
    <source>
        <tissue evidence="5">Whole insect</tissue>
    </source>
</reference>
<dbReference type="PANTHER" id="PTHR11081:SF70">
    <property type="entry name" value="FLAP ENDONUCLEASE GEN HOMOLOG 1"/>
    <property type="match status" value="1"/>
</dbReference>
<dbReference type="InterPro" id="IPR006085">
    <property type="entry name" value="XPG_DNA_repair_N"/>
</dbReference>
<keyword evidence="1" id="KW-0539">Nucleus</keyword>
<accession>A0A6P7GS73</accession>
<dbReference type="FunCoup" id="A0A6P7GS73">
    <property type="interactions" value="754"/>
</dbReference>
<evidence type="ECO:0000259" key="4">
    <source>
        <dbReference type="SMART" id="SM00485"/>
    </source>
</evidence>
<dbReference type="InterPro" id="IPR041012">
    <property type="entry name" value="GEN_chromo"/>
</dbReference>
<dbReference type="InParanoid" id="A0A6P7GS73"/>
<dbReference type="GO" id="GO:0017108">
    <property type="term" value="F:5'-flap endonuclease activity"/>
    <property type="evidence" value="ECO:0007669"/>
    <property type="project" value="TreeGrafter"/>
</dbReference>
<dbReference type="InterPro" id="IPR006084">
    <property type="entry name" value="XPG/Rad2"/>
</dbReference>
<dbReference type="Pfam" id="PF00867">
    <property type="entry name" value="XPG_I"/>
    <property type="match status" value="1"/>
</dbReference>
<feature type="region of interest" description="Disordered" evidence="2">
    <location>
        <begin position="373"/>
        <end position="397"/>
    </location>
</feature>
<dbReference type="PRINTS" id="PR00853">
    <property type="entry name" value="XPGRADSUPER"/>
</dbReference>
<dbReference type="Pfam" id="PF00752">
    <property type="entry name" value="XPG_N"/>
    <property type="match status" value="1"/>
</dbReference>
<dbReference type="Pfam" id="PF18704">
    <property type="entry name" value="Chromo_2"/>
    <property type="match status" value="1"/>
</dbReference>
<evidence type="ECO:0000259" key="3">
    <source>
        <dbReference type="SMART" id="SM00484"/>
    </source>
</evidence>
<name>A0A6P7GS73_DIAVI</name>
<sequence length="595" mass="68519">MGIKHLWTVLTPYCERKPLYELQGKTVAVDLSCWICEAQNIAEYQIQPRMYLRNLYFRACYMLLLDVNPVFILEGRAPELKYDTIAARNALQFKGAKPKTDGVKTGKDRSRFNFVLKRCEEMLGLMGISCLKGKGEAESLCAYLNDEGLVDACISQDSDCFAYGAKIVYRNFSIASQGANKSSGGAVDIYDITKAIDNMSKQISLSHFFFLLLYIFEGCVPCGMSKGCSDEKYKIERAKIKNEVAMRSKALKDPEFPDENLIKEFLTKKDHVSRLDLEWKQPDLVEFVVSVPSYEIIWSDPENYFKNVIPKEQIEDSNKTLEQMWTTIEPQEFVNKAYPKLVETFQLSKIKPKKATRRRKKAIDVDDISDMLKNTSISEPKPKKTRRTNKKGQIQSEKPLQPTLLDNFLKRAVIQSHMNKQKELEDINENNCHTSTPLKCKESFVDMSCFGDEDNDSDLSDIIENIISRKPRNFELIANKENECEEIHLQEISTEILETDLKVSSFFMCDPVEHDLFENTFNEMYNSDDNDSTIEYDFEENKCLENGSDKSEENSGEIHNDDKQYEKNILAKADVENEDSFCEVYVPLIERLKTK</sequence>
<dbReference type="RefSeq" id="XP_028148133.1">
    <property type="nucleotide sequence ID" value="XM_028292332.1"/>
</dbReference>